<sequence length="847" mass="95075">MTTDIENHIRQNHQWQKLPANIKQSLGNSQREYEKAIVSFSVKNQLRYKGNLVKTVRKDERRYYEDLMQYSREHLMLYPYHLADVIVKGLRITPFMYYINMMQDIMVQEKSYDSLPNFTAADCLRLLGIGRNQYIDLMNQCRSSKKFFRKKPVRELLPAQPVEEATVEPWWIVNIGYVTEDDVKMCSVLEKSTIDSIIDAGSQLAGELDKTVVHSLYRKGLVYVDVPIADDDCIVVPPLEGFVMNRVLGDYFETLLYKIFVSIDEHTKVAEVRQCVHDLHILAQCTLYNAVSMYCRLGFARKKNVDSASSDYHPSWSHAESPTASSRKAIVSQEHLLIDLNNAMNVELTASDPGDLLASAHNANNNSDITAGLDAAIDTNNQTGTTRRIAFLFDSTLTAFLMMGNLSPGLKSHAVTMFEVGKLSDESMDSFLSELEKVGSDAEGEARRYFDHALTLRDTIRFLRHNRNLCEDSDAGHGIDLLRCESLLSLDPETRARVLNKNYNLLVSMAPLSNEIRPVSSSVPQHIGPSIPEVSSLWFKLFIYQLTGCGPPSLLLVKGTKLKQLPEVFQVIYFGYISKLDISIGHGFFTEGTTVHVSFPLDNTEDAQFSKDQFGCHPAIKQLSQHVDMMHLCGFLTLLNPCRPSGIEQDGDVGSLQLHLSTSASVSVSETASVEDISGNPSNGLTDELSAEMLASELDALDNTTALPNRENMSLELKAPVGSVMQENNRCDGPGRAHLEAFNEADWQLLDMCFGIPLFDPQLNKEVCHKIVSLGLFTDDSLEKLLHSSRTLSLKLLDFIAEWQVPSAVQDLETHGVPQSRDEHCTLYPTENIIFRDGKLQIWKKNS</sequence>
<reference evidence="4 5" key="1">
    <citation type="submission" date="2018-04" db="EMBL/GenBank/DDBJ databases">
        <title>The genome of golden apple snail Pomacea canaliculata provides insight into stress tolerance and invasive adaptation.</title>
        <authorList>
            <person name="Liu C."/>
            <person name="Liu B."/>
            <person name="Ren Y."/>
            <person name="Zhang Y."/>
            <person name="Wang H."/>
            <person name="Li S."/>
            <person name="Jiang F."/>
            <person name="Yin L."/>
            <person name="Zhang G."/>
            <person name="Qian W."/>
            <person name="Fan W."/>
        </authorList>
    </citation>
    <scope>NUCLEOTIDE SEQUENCE [LARGE SCALE GENOMIC DNA]</scope>
    <source>
        <strain evidence="4">SZHN2017</strain>
        <tissue evidence="4">Muscle</tissue>
    </source>
</reference>
<name>A0A2T7NNC6_POMCA</name>
<dbReference type="AlphaFoldDB" id="A0A2T7NNC6"/>
<dbReference type="InterPro" id="IPR028097">
    <property type="entry name" value="FAM91_C_dom"/>
</dbReference>
<evidence type="ECO:0000259" key="2">
    <source>
        <dbReference type="Pfam" id="PF14647"/>
    </source>
</evidence>
<evidence type="ECO:0000256" key="1">
    <source>
        <dbReference type="ARBA" id="ARBA00010319"/>
    </source>
</evidence>
<evidence type="ECO:0008006" key="6">
    <source>
        <dbReference type="Google" id="ProtNLM"/>
    </source>
</evidence>
<proteinExistence type="inferred from homology"/>
<dbReference type="STRING" id="400727.A0A2T7NNC6"/>
<evidence type="ECO:0000313" key="5">
    <source>
        <dbReference type="Proteomes" id="UP000245119"/>
    </source>
</evidence>
<feature type="domain" description="FAM91 C-terminal" evidence="3">
    <location>
        <begin position="593"/>
        <end position="841"/>
    </location>
</feature>
<gene>
    <name evidence="4" type="ORF">C0Q70_15911</name>
</gene>
<accession>A0A2T7NNC6</accession>
<feature type="domain" description="FAM91 N-terminal" evidence="2">
    <location>
        <begin position="8"/>
        <end position="317"/>
    </location>
</feature>
<dbReference type="OrthoDB" id="275996at2759"/>
<comment type="caution">
    <text evidence="4">The sequence shown here is derived from an EMBL/GenBank/DDBJ whole genome shotgun (WGS) entry which is preliminary data.</text>
</comment>
<comment type="similarity">
    <text evidence="1">Belongs to the FAM91 family.</text>
</comment>
<evidence type="ECO:0000313" key="4">
    <source>
        <dbReference type="EMBL" id="PVD22656.1"/>
    </source>
</evidence>
<organism evidence="4 5">
    <name type="scientific">Pomacea canaliculata</name>
    <name type="common">Golden apple snail</name>
    <dbReference type="NCBI Taxonomy" id="400727"/>
    <lineage>
        <taxon>Eukaryota</taxon>
        <taxon>Metazoa</taxon>
        <taxon>Spiralia</taxon>
        <taxon>Lophotrochozoa</taxon>
        <taxon>Mollusca</taxon>
        <taxon>Gastropoda</taxon>
        <taxon>Caenogastropoda</taxon>
        <taxon>Architaenioglossa</taxon>
        <taxon>Ampullarioidea</taxon>
        <taxon>Ampullariidae</taxon>
        <taxon>Pomacea</taxon>
    </lineage>
</organism>
<protein>
    <recommendedName>
        <fullName evidence="6">FAM91 N-terminal domain-containing protein</fullName>
    </recommendedName>
</protein>
<dbReference type="Pfam" id="PF14648">
    <property type="entry name" value="FAM91_C"/>
    <property type="match status" value="2"/>
</dbReference>
<dbReference type="Proteomes" id="UP000245119">
    <property type="component" value="Linkage Group LG10"/>
</dbReference>
<dbReference type="Pfam" id="PF14647">
    <property type="entry name" value="FAM91_N"/>
    <property type="match status" value="1"/>
</dbReference>
<dbReference type="InterPro" id="IPR028091">
    <property type="entry name" value="FAM91_N_dom"/>
</dbReference>
<evidence type="ECO:0000259" key="3">
    <source>
        <dbReference type="Pfam" id="PF14648"/>
    </source>
</evidence>
<feature type="domain" description="FAM91 C-terminal" evidence="3">
    <location>
        <begin position="386"/>
        <end position="574"/>
    </location>
</feature>
<dbReference type="EMBL" id="PZQS01000010">
    <property type="protein sequence ID" value="PVD22656.1"/>
    <property type="molecule type" value="Genomic_DNA"/>
</dbReference>
<dbReference type="PANTHER" id="PTHR28441:SF2">
    <property type="entry name" value="PROTEIN FAM91A1"/>
    <property type="match status" value="1"/>
</dbReference>
<keyword evidence="5" id="KW-1185">Reference proteome</keyword>
<dbReference type="PANTHER" id="PTHR28441">
    <property type="entry name" value="PROTEIN FAM91A1"/>
    <property type="match status" value="1"/>
</dbReference>
<dbReference type="InterPro" id="IPR039199">
    <property type="entry name" value="FAM91"/>
</dbReference>